<keyword evidence="2" id="KW-0677">Repeat</keyword>
<name>A0A6A6LPH9_HEVBR</name>
<dbReference type="Pfam" id="PF13041">
    <property type="entry name" value="PPR_2"/>
    <property type="match status" value="1"/>
</dbReference>
<evidence type="ECO:0000256" key="2">
    <source>
        <dbReference type="ARBA" id="ARBA00022737"/>
    </source>
</evidence>
<proteinExistence type="inferred from homology"/>
<keyword evidence="6" id="KW-1185">Reference proteome</keyword>
<dbReference type="PANTHER" id="PTHR47447:SF15">
    <property type="entry name" value="OS02G0120000 PROTEIN"/>
    <property type="match status" value="1"/>
</dbReference>
<sequence length="473" mass="52884">MVAHVRYHLTLLTLNATWTEQRRRPGYHQKPPGPFLSQPPVPLKNLSSKWVFECSALSKQGQRFFSSLATATAAGDTSATNRLIKKFVAASPKSVALDALSNLLSPHSSYPHLSAFAFPLYLKITEARWFEWNPKLVANLAALLDKQGQYKELATLISDSTSKLQLRGRDLALFYCNLVESHSKQNAVGGFGDYFARLTRLVHNSNSVHVKRQGYKSMISGLCEMGRPREAEDLIEEMRGKGVKPSVFEFRCVLYGYGRLGLFEEMQSSVAQMESSGFEVDTVCSNMILSSYGSYNALTEMGLFLQKMKDLGIPFSLRTFNSVLNSCPTIISMMQNSNAAYPISIQELIKILSEDEAMLVEALVGSSVLKETMKWNALEAKLDLHGMHLCSAYLIMLMWIEEMRKRLNSGNYVIPADVTVVCGSGKHSSIRGESPVKQMVKEIMVRTRSPMRIDRKNIGCFIAKGSVVKEWLC</sequence>
<dbReference type="Gene3D" id="3.30.1370.110">
    <property type="match status" value="1"/>
</dbReference>
<dbReference type="SMART" id="SM00463">
    <property type="entry name" value="SMR"/>
    <property type="match status" value="1"/>
</dbReference>
<dbReference type="Gene3D" id="1.25.40.10">
    <property type="entry name" value="Tetratricopeptide repeat domain"/>
    <property type="match status" value="1"/>
</dbReference>
<evidence type="ECO:0000256" key="3">
    <source>
        <dbReference type="PROSITE-ProRule" id="PRU00708"/>
    </source>
</evidence>
<reference evidence="5 6" key="1">
    <citation type="journal article" date="2020" name="Mol. Plant">
        <title>The Chromosome-Based Rubber Tree Genome Provides New Insights into Spurge Genome Evolution and Rubber Biosynthesis.</title>
        <authorList>
            <person name="Liu J."/>
            <person name="Shi C."/>
            <person name="Shi C.C."/>
            <person name="Li W."/>
            <person name="Zhang Q.J."/>
            <person name="Zhang Y."/>
            <person name="Li K."/>
            <person name="Lu H.F."/>
            <person name="Shi C."/>
            <person name="Zhu S.T."/>
            <person name="Xiao Z.Y."/>
            <person name="Nan H."/>
            <person name="Yue Y."/>
            <person name="Zhu X.G."/>
            <person name="Wu Y."/>
            <person name="Hong X.N."/>
            <person name="Fan G.Y."/>
            <person name="Tong Y."/>
            <person name="Zhang D."/>
            <person name="Mao C.L."/>
            <person name="Liu Y.L."/>
            <person name="Hao S.J."/>
            <person name="Liu W.Q."/>
            <person name="Lv M.Q."/>
            <person name="Zhang H.B."/>
            <person name="Liu Y."/>
            <person name="Hu-Tang G.R."/>
            <person name="Wang J.P."/>
            <person name="Wang J.H."/>
            <person name="Sun Y.H."/>
            <person name="Ni S.B."/>
            <person name="Chen W.B."/>
            <person name="Zhang X.C."/>
            <person name="Jiao Y.N."/>
            <person name="Eichler E.E."/>
            <person name="Li G.H."/>
            <person name="Liu X."/>
            <person name="Gao L.Z."/>
        </authorList>
    </citation>
    <scope>NUCLEOTIDE SEQUENCE [LARGE SCALE GENOMIC DNA]</scope>
    <source>
        <strain evidence="6">cv. GT1</strain>
        <tissue evidence="5">Leaf</tissue>
    </source>
</reference>
<dbReference type="InterPro" id="IPR002885">
    <property type="entry name" value="PPR_rpt"/>
</dbReference>
<accession>A0A6A6LPH9</accession>
<evidence type="ECO:0000313" key="5">
    <source>
        <dbReference type="EMBL" id="KAF2302158.1"/>
    </source>
</evidence>
<dbReference type="Proteomes" id="UP000467840">
    <property type="component" value="Chromosome 4"/>
</dbReference>
<dbReference type="PANTHER" id="PTHR47447">
    <property type="entry name" value="OS03G0856100 PROTEIN"/>
    <property type="match status" value="1"/>
</dbReference>
<organism evidence="5 6">
    <name type="scientific">Hevea brasiliensis</name>
    <name type="common">Para rubber tree</name>
    <name type="synonym">Siphonia brasiliensis</name>
    <dbReference type="NCBI Taxonomy" id="3981"/>
    <lineage>
        <taxon>Eukaryota</taxon>
        <taxon>Viridiplantae</taxon>
        <taxon>Streptophyta</taxon>
        <taxon>Embryophyta</taxon>
        <taxon>Tracheophyta</taxon>
        <taxon>Spermatophyta</taxon>
        <taxon>Magnoliopsida</taxon>
        <taxon>eudicotyledons</taxon>
        <taxon>Gunneridae</taxon>
        <taxon>Pentapetalae</taxon>
        <taxon>rosids</taxon>
        <taxon>fabids</taxon>
        <taxon>Malpighiales</taxon>
        <taxon>Euphorbiaceae</taxon>
        <taxon>Crotonoideae</taxon>
        <taxon>Micrandreae</taxon>
        <taxon>Hevea</taxon>
    </lineage>
</organism>
<dbReference type="PROSITE" id="PS50828">
    <property type="entry name" value="SMR"/>
    <property type="match status" value="1"/>
</dbReference>
<evidence type="ECO:0000259" key="4">
    <source>
        <dbReference type="PROSITE" id="PS50828"/>
    </source>
</evidence>
<gene>
    <name evidence="5" type="ORF">GH714_033108</name>
</gene>
<dbReference type="InterPro" id="IPR011990">
    <property type="entry name" value="TPR-like_helical_dom_sf"/>
</dbReference>
<dbReference type="EMBL" id="JAAGAX010000010">
    <property type="protein sequence ID" value="KAF2302158.1"/>
    <property type="molecule type" value="Genomic_DNA"/>
</dbReference>
<comment type="similarity">
    <text evidence="1">Belongs to the PPR family. P subfamily.</text>
</comment>
<dbReference type="InterPro" id="IPR002625">
    <property type="entry name" value="Smr_dom"/>
</dbReference>
<dbReference type="AlphaFoldDB" id="A0A6A6LPH9"/>
<protein>
    <recommendedName>
        <fullName evidence="4">Smr domain-containing protein</fullName>
    </recommendedName>
</protein>
<evidence type="ECO:0000256" key="1">
    <source>
        <dbReference type="ARBA" id="ARBA00007626"/>
    </source>
</evidence>
<dbReference type="NCBIfam" id="TIGR00756">
    <property type="entry name" value="PPR"/>
    <property type="match status" value="1"/>
</dbReference>
<comment type="caution">
    <text evidence="5">The sequence shown here is derived from an EMBL/GenBank/DDBJ whole genome shotgun (WGS) entry which is preliminary data.</text>
</comment>
<dbReference type="InterPro" id="IPR036063">
    <property type="entry name" value="Smr_dom_sf"/>
</dbReference>
<feature type="repeat" description="PPR" evidence="3">
    <location>
        <begin position="211"/>
        <end position="245"/>
    </location>
</feature>
<dbReference type="SUPFAM" id="SSF160443">
    <property type="entry name" value="SMR domain-like"/>
    <property type="match status" value="1"/>
</dbReference>
<dbReference type="PROSITE" id="PS51375">
    <property type="entry name" value="PPR"/>
    <property type="match status" value="1"/>
</dbReference>
<evidence type="ECO:0000313" key="6">
    <source>
        <dbReference type="Proteomes" id="UP000467840"/>
    </source>
</evidence>
<feature type="domain" description="Smr" evidence="4">
    <location>
        <begin position="382"/>
        <end position="472"/>
    </location>
</feature>